<proteinExistence type="predicted"/>
<dbReference type="STRING" id="568860.SAMN05421811_10310"/>
<evidence type="ECO:0000313" key="1">
    <source>
        <dbReference type="EMBL" id="SET43412.1"/>
    </source>
</evidence>
<reference evidence="1 2" key="1">
    <citation type="submission" date="2016-10" db="EMBL/GenBank/DDBJ databases">
        <authorList>
            <person name="de Groot N.N."/>
        </authorList>
    </citation>
    <scope>NUCLEOTIDE SEQUENCE [LARGE SCALE GENOMIC DNA]</scope>
    <source>
        <strain evidence="1 2">CGMCC 4.5598</strain>
    </source>
</reference>
<evidence type="ECO:0000313" key="2">
    <source>
        <dbReference type="Proteomes" id="UP000199361"/>
    </source>
</evidence>
<name>A0A1I0EF14_9ACTN</name>
<dbReference type="Proteomes" id="UP000199361">
    <property type="component" value="Unassembled WGS sequence"/>
</dbReference>
<keyword evidence="2" id="KW-1185">Reference proteome</keyword>
<dbReference type="AlphaFoldDB" id="A0A1I0EF14"/>
<dbReference type="RefSeq" id="WP_091079013.1">
    <property type="nucleotide sequence ID" value="NZ_FOHX01000003.1"/>
</dbReference>
<accession>A0A1I0EF14</accession>
<sequence>MTEASIPEIMLGIKERLDTILELNTYDHSPEQITAPAAFVTVPPISNYRTAMKRGTYEIRPTVVVLVSASSGEDGQYDLAEYMTPFGDKSIVQAIEGDRTLGGRVNDCVVESFEPLGMEPVGQIEYIGGVFTLRVLARGGSE</sequence>
<dbReference type="EMBL" id="FOHX01000003">
    <property type="protein sequence ID" value="SET43412.1"/>
    <property type="molecule type" value="Genomic_DNA"/>
</dbReference>
<dbReference type="OrthoDB" id="5195225at2"/>
<organism evidence="1 2">
    <name type="scientific">Nonomuraea wenchangensis</name>
    <dbReference type="NCBI Taxonomy" id="568860"/>
    <lineage>
        <taxon>Bacteria</taxon>
        <taxon>Bacillati</taxon>
        <taxon>Actinomycetota</taxon>
        <taxon>Actinomycetes</taxon>
        <taxon>Streptosporangiales</taxon>
        <taxon>Streptosporangiaceae</taxon>
        <taxon>Nonomuraea</taxon>
    </lineage>
</organism>
<gene>
    <name evidence="1" type="ORF">SAMN05421811_10310</name>
</gene>
<protein>
    <submittedName>
        <fullName evidence="1">Uncharacterized protein</fullName>
    </submittedName>
</protein>